<keyword evidence="4" id="KW-0862">Zinc</keyword>
<dbReference type="PANTHER" id="PTHR30096:SF0">
    <property type="entry name" value="4,5-DOPA DIOXYGENASE EXTRADIOL-LIKE PROTEIN"/>
    <property type="match status" value="1"/>
</dbReference>
<keyword evidence="8" id="KW-1185">Reference proteome</keyword>
<gene>
    <name evidence="7" type="ORF">PIGHUM_00497</name>
</gene>
<keyword evidence="5" id="KW-0560">Oxidoreductase</keyword>
<evidence type="ECO:0000313" key="8">
    <source>
        <dbReference type="Proteomes" id="UP000277294"/>
    </source>
</evidence>
<name>A0A3P4AYL0_9BURK</name>
<evidence type="ECO:0000256" key="3">
    <source>
        <dbReference type="ARBA" id="ARBA00022723"/>
    </source>
</evidence>
<evidence type="ECO:0000256" key="1">
    <source>
        <dbReference type="ARBA" id="ARBA00001947"/>
    </source>
</evidence>
<accession>A0A3P4AYL0</accession>
<evidence type="ECO:0000256" key="4">
    <source>
        <dbReference type="ARBA" id="ARBA00022833"/>
    </source>
</evidence>
<dbReference type="InterPro" id="IPR004183">
    <property type="entry name" value="Xdiol_dOase_suB"/>
</dbReference>
<reference evidence="7 8" key="1">
    <citation type="submission" date="2018-10" db="EMBL/GenBank/DDBJ databases">
        <authorList>
            <person name="Criscuolo A."/>
        </authorList>
    </citation>
    <scope>NUCLEOTIDE SEQUENCE [LARGE SCALE GENOMIC DNA]</scope>
    <source>
        <strain evidence="7">DnA1</strain>
    </source>
</reference>
<protein>
    <submittedName>
        <fullName evidence="7">LigB family dioxygenase</fullName>
    </submittedName>
</protein>
<dbReference type="PIRSF" id="PIRSF006157">
    <property type="entry name" value="Doxgns_DODA"/>
    <property type="match status" value="1"/>
</dbReference>
<sequence length="270" mass="29553">MTAAPAQPRLPTYFIPHGGGPCFFMDWPGDPHMWDRMAAFLRGMAATVGQRPKAVLVISGHWEEAAFTVNAGERPPLLFDYYGFPPHTYELQYPAPGSPELARRVQALLGEAGIPCASDATRGLDHGVFVPFKLIYPDADVPIVQLSMKQGLDPRDHLAAGRALAPLRDEGVLIVGSGMSFHNMRGFAPAFKTASQRFDDWLAQTVELPRPQREQALEHWLDAPDARVVQPHPDHLLPLMVAAGAALDDAGKRVFQDEVMNVVVSGSRFG</sequence>
<comment type="similarity">
    <text evidence="2">Belongs to the DODA-type extradiol aromatic ring-opening dioxygenase family.</text>
</comment>
<comment type="cofactor">
    <cofactor evidence="1">
        <name>Zn(2+)</name>
        <dbReference type="ChEBI" id="CHEBI:29105"/>
    </cofactor>
</comment>
<keyword evidence="7" id="KW-0223">Dioxygenase</keyword>
<dbReference type="GO" id="GO:0008198">
    <property type="term" value="F:ferrous iron binding"/>
    <property type="evidence" value="ECO:0007669"/>
    <property type="project" value="InterPro"/>
</dbReference>
<dbReference type="PANTHER" id="PTHR30096">
    <property type="entry name" value="4,5-DOPA DIOXYGENASE EXTRADIOL-LIKE PROTEIN"/>
    <property type="match status" value="1"/>
</dbReference>
<feature type="domain" description="Extradiol ring-cleavage dioxygenase class III enzyme subunit B" evidence="6">
    <location>
        <begin position="12"/>
        <end position="252"/>
    </location>
</feature>
<evidence type="ECO:0000256" key="2">
    <source>
        <dbReference type="ARBA" id="ARBA00007581"/>
    </source>
</evidence>
<keyword evidence="3" id="KW-0479">Metal-binding</keyword>
<dbReference type="GO" id="GO:0016702">
    <property type="term" value="F:oxidoreductase activity, acting on single donors with incorporation of molecular oxygen, incorporation of two atoms of oxygen"/>
    <property type="evidence" value="ECO:0007669"/>
    <property type="project" value="UniProtKB-ARBA"/>
</dbReference>
<dbReference type="EMBL" id="UWPJ01000005">
    <property type="protein sequence ID" value="VCU68446.1"/>
    <property type="molecule type" value="Genomic_DNA"/>
</dbReference>
<dbReference type="Gene3D" id="3.40.830.10">
    <property type="entry name" value="LigB-like"/>
    <property type="match status" value="1"/>
</dbReference>
<evidence type="ECO:0000259" key="6">
    <source>
        <dbReference type="Pfam" id="PF02900"/>
    </source>
</evidence>
<dbReference type="InterPro" id="IPR014436">
    <property type="entry name" value="Extradiol_dOase_DODA"/>
</dbReference>
<evidence type="ECO:0000256" key="5">
    <source>
        <dbReference type="ARBA" id="ARBA00023002"/>
    </source>
</evidence>
<dbReference type="GO" id="GO:0008270">
    <property type="term" value="F:zinc ion binding"/>
    <property type="evidence" value="ECO:0007669"/>
    <property type="project" value="InterPro"/>
</dbReference>
<dbReference type="Pfam" id="PF02900">
    <property type="entry name" value="LigB"/>
    <property type="match status" value="1"/>
</dbReference>
<dbReference type="CDD" id="cd07363">
    <property type="entry name" value="45_DOPA_Dioxygenase"/>
    <property type="match status" value="1"/>
</dbReference>
<evidence type="ECO:0000313" key="7">
    <source>
        <dbReference type="EMBL" id="VCU68446.1"/>
    </source>
</evidence>
<dbReference type="AlphaFoldDB" id="A0A3P4AYL0"/>
<dbReference type="OrthoDB" id="9790889at2"/>
<dbReference type="RefSeq" id="WP_124077657.1">
    <property type="nucleotide sequence ID" value="NZ_UWPJ01000005.1"/>
</dbReference>
<proteinExistence type="inferred from homology"/>
<organism evidence="7 8">
    <name type="scientific">Pigmentiphaga humi</name>
    <dbReference type="NCBI Taxonomy" id="2478468"/>
    <lineage>
        <taxon>Bacteria</taxon>
        <taxon>Pseudomonadati</taxon>
        <taxon>Pseudomonadota</taxon>
        <taxon>Betaproteobacteria</taxon>
        <taxon>Burkholderiales</taxon>
        <taxon>Alcaligenaceae</taxon>
        <taxon>Pigmentiphaga</taxon>
    </lineage>
</organism>
<dbReference type="Proteomes" id="UP000277294">
    <property type="component" value="Unassembled WGS sequence"/>
</dbReference>
<dbReference type="SUPFAM" id="SSF53213">
    <property type="entry name" value="LigB-like"/>
    <property type="match status" value="1"/>
</dbReference>